<keyword evidence="1" id="KW-1133">Transmembrane helix</keyword>
<evidence type="ECO:0000256" key="2">
    <source>
        <dbReference type="SAM" id="SignalP"/>
    </source>
</evidence>
<feature type="transmembrane region" description="Helical" evidence="1">
    <location>
        <begin position="177"/>
        <end position="198"/>
    </location>
</feature>
<feature type="chain" id="PRO_5020972082" description="DUF5683 domain-containing protein" evidence="2">
    <location>
        <begin position="21"/>
        <end position="243"/>
    </location>
</feature>
<name>A0A4U3L3K1_9BACT</name>
<keyword evidence="2" id="KW-0732">Signal</keyword>
<reference evidence="4 5" key="1">
    <citation type="submission" date="2019-05" db="EMBL/GenBank/DDBJ databases">
        <title>Panacibacter sp. strain 17mud1-8 Genome sequencing and assembly.</title>
        <authorList>
            <person name="Chhetri G."/>
        </authorList>
    </citation>
    <scope>NUCLEOTIDE SEQUENCE [LARGE SCALE GENOMIC DNA]</scope>
    <source>
        <strain evidence="4 5">17mud1-8</strain>
    </source>
</reference>
<gene>
    <name evidence="4" type="ORF">FC093_09255</name>
</gene>
<sequence>MALLNKIFLCIICFVVSANAARAQDTTKQPEPVKPLFNAPTNSVEIKTDSTKVIPAKGTASKKDSARVFKHDPRKATLRSAIIPGWGQAYNREYWKIPIVYGALAVPVSLYIYNNNYYKKTKFAYQAVYAATMQTPVDKSLLLKIDPKVLDQLTGQPLNLATYQSYRNSFKRDKDYSLLWIFIVWGLNVADATVFGHLKDFDVSDDLSMQIQPMFIPEIKSSGIGLVFNLRQPVHKMLPLPTQ</sequence>
<dbReference type="RefSeq" id="WP_137261494.1">
    <property type="nucleotide sequence ID" value="NZ_SZQL01000006.1"/>
</dbReference>
<dbReference type="OrthoDB" id="9813910at2"/>
<evidence type="ECO:0000313" key="4">
    <source>
        <dbReference type="EMBL" id="TKK68874.1"/>
    </source>
</evidence>
<dbReference type="AlphaFoldDB" id="A0A4U3L3K1"/>
<feature type="signal peptide" evidence="2">
    <location>
        <begin position="1"/>
        <end position="20"/>
    </location>
</feature>
<feature type="transmembrane region" description="Helical" evidence="1">
    <location>
        <begin position="94"/>
        <end position="113"/>
    </location>
</feature>
<dbReference type="Pfam" id="PF18935">
    <property type="entry name" value="DUF5683"/>
    <property type="match status" value="1"/>
</dbReference>
<proteinExistence type="predicted"/>
<accession>A0A4U3L3K1</accession>
<dbReference type="Proteomes" id="UP000305848">
    <property type="component" value="Unassembled WGS sequence"/>
</dbReference>
<evidence type="ECO:0000256" key="1">
    <source>
        <dbReference type="SAM" id="Phobius"/>
    </source>
</evidence>
<organism evidence="4 5">
    <name type="scientific">Ilyomonas limi</name>
    <dbReference type="NCBI Taxonomy" id="2575867"/>
    <lineage>
        <taxon>Bacteria</taxon>
        <taxon>Pseudomonadati</taxon>
        <taxon>Bacteroidota</taxon>
        <taxon>Chitinophagia</taxon>
        <taxon>Chitinophagales</taxon>
        <taxon>Chitinophagaceae</taxon>
        <taxon>Ilyomonas</taxon>
    </lineage>
</organism>
<keyword evidence="5" id="KW-1185">Reference proteome</keyword>
<keyword evidence="1" id="KW-0812">Transmembrane</keyword>
<evidence type="ECO:0000313" key="5">
    <source>
        <dbReference type="Proteomes" id="UP000305848"/>
    </source>
</evidence>
<comment type="caution">
    <text evidence="4">The sequence shown here is derived from an EMBL/GenBank/DDBJ whole genome shotgun (WGS) entry which is preliminary data.</text>
</comment>
<evidence type="ECO:0000259" key="3">
    <source>
        <dbReference type="Pfam" id="PF18935"/>
    </source>
</evidence>
<dbReference type="InterPro" id="IPR043738">
    <property type="entry name" value="DUF5683"/>
</dbReference>
<keyword evidence="1" id="KW-0472">Membrane</keyword>
<dbReference type="EMBL" id="SZQL01000006">
    <property type="protein sequence ID" value="TKK68874.1"/>
    <property type="molecule type" value="Genomic_DNA"/>
</dbReference>
<feature type="domain" description="DUF5683" evidence="3">
    <location>
        <begin position="70"/>
        <end position="220"/>
    </location>
</feature>
<protein>
    <recommendedName>
        <fullName evidence="3">DUF5683 domain-containing protein</fullName>
    </recommendedName>
</protein>